<dbReference type="GO" id="GO:0042910">
    <property type="term" value="F:xenobiotic transmembrane transporter activity"/>
    <property type="evidence" value="ECO:0007669"/>
    <property type="project" value="TreeGrafter"/>
</dbReference>
<accession>A0A0D6PWS9</accession>
<dbReference type="Proteomes" id="UP000032675">
    <property type="component" value="Unassembled WGS sequence"/>
</dbReference>
<evidence type="ECO:0000256" key="5">
    <source>
        <dbReference type="ARBA" id="ARBA00022989"/>
    </source>
</evidence>
<dbReference type="Pfam" id="PF00873">
    <property type="entry name" value="ACR_tran"/>
    <property type="match status" value="2"/>
</dbReference>
<keyword evidence="2" id="KW-1003">Cell membrane</keyword>
<sequence>MNLCRIFILRPVATTLLAAAIVLSGLFAYRVLPVGDLPDIAVPVIYVVANQPGASPQQMASSVTTPLERRLGQIAGISEIESDSSQDNAFILLTFNDSTNIDSAANDVEAALRAARADMPATLESQPQYWKANPSENPIMILALTSDTQPMSELYDIAKTRLQPLLSQVQGVGWVELMGSSAPAVRVEINPWPLFKYGLGFEDIRSALASANANTPKGVIENDTTRYTLATNDQARSAAQYRDLVIGYRDSRPVRLQDVAYVHNGVENERQVGFLNGHRAAMAIILPRAGANVIRVTDQIKARLPALRAALPAGVTLTPAMDRSITIRASLADTQWTLLVSVLLVVAVVLVFLRTPRSTLIPAITVPISLAGTLAIMSLFHFSLDILSLMALTIATGFVVDDAIVVLENIARHMEAGMGRMEASLKGSREIGFTVMSITISLVAVFLPLLLLGGTPGKVFFEFSMTLAITVTVSLVLALSLTPMMCSLLLEVSHDTPLPPDAPWWRRWPRMAGDWLEAGYQNLLRFYERTLDVALRHHVLTAVTLPLSLAIMIGVIVLMPKGILPKEDVAMVMSFFRADQTTSFPAMTEKIRAISNALTADKDTQEVVAFSGDTNIEGQAFAQMVDRTRRDDGPDEMIERIHKRLADIPGLDVSLFSAGDISGGGGRQKEGAYRYLLTSDDADALYTWVPALTSALRTAPALRDVTTDVMNNGAAIHADIIRDLAARYMITPQLVSNTLYDAFGQRIASNISTSLATYHVVMEVADQYRTSPDILQSFRISTAGGSPGGGTVSNTVRARMATTTQASTSTQLSQQSFRNEIANRLAGGAGASNGSAVSSSTETMLPLSNVARLEPRPTAITVSHKAGFVSAAISFNLAPGMALSDAATTIADTMVRLHVPQTIHGGFTGQAAQFQSAIINEVLIFIAALVTIYVTLGILYESYIHPLTIMSTLPSAGVGAVLALWALGQEFSLITMIGMILLVGIVKKNAILIVDFALHAERDRGLDARHAIRDACIQRFRPILMTTLAAALGAVPLITNSGYGVEMRRPLGITVVGGLMMSQLLTLYTTPVIYLYMERIRLWTRRTMGRLLSRTKGQENFR</sequence>
<feature type="transmembrane region" description="Helical" evidence="7">
    <location>
        <begin position="539"/>
        <end position="559"/>
    </location>
</feature>
<gene>
    <name evidence="8" type="ORF">Geu3261_0035_006</name>
</gene>
<dbReference type="Gene3D" id="3.30.70.1320">
    <property type="entry name" value="Multidrug efflux transporter AcrB pore domain like"/>
    <property type="match status" value="1"/>
</dbReference>
<evidence type="ECO:0000256" key="2">
    <source>
        <dbReference type="ARBA" id="ARBA00022475"/>
    </source>
</evidence>
<evidence type="ECO:0000256" key="6">
    <source>
        <dbReference type="ARBA" id="ARBA00023136"/>
    </source>
</evidence>
<feature type="transmembrane region" description="Helical" evidence="7">
    <location>
        <begin position="1051"/>
        <end position="1076"/>
    </location>
</feature>
<keyword evidence="5 7" id="KW-1133">Transmembrane helix</keyword>
<dbReference type="Gene3D" id="3.30.70.1430">
    <property type="entry name" value="Multidrug efflux transporter AcrB pore domain"/>
    <property type="match status" value="2"/>
</dbReference>
<evidence type="ECO:0000313" key="8">
    <source>
        <dbReference type="EMBL" id="GAN95644.1"/>
    </source>
</evidence>
<dbReference type="PANTHER" id="PTHR32063">
    <property type="match status" value="1"/>
</dbReference>
<dbReference type="InterPro" id="IPR027463">
    <property type="entry name" value="AcrB_DN_DC_subdom"/>
</dbReference>
<protein>
    <submittedName>
        <fullName evidence="8">Multidrug resistance efflux pump acriflavin resistance protein</fullName>
    </submittedName>
</protein>
<dbReference type="PRINTS" id="PR00702">
    <property type="entry name" value="ACRIFLAVINRP"/>
</dbReference>
<dbReference type="AlphaFoldDB" id="A0A0D6PWS9"/>
<feature type="transmembrane region" description="Helical" evidence="7">
    <location>
        <begin position="922"/>
        <end position="940"/>
    </location>
</feature>
<reference evidence="8 9" key="1">
    <citation type="submission" date="2012-11" db="EMBL/GenBank/DDBJ databases">
        <title>Whole genome sequence of Gluconacetobacter europaeus NBRC3261.</title>
        <authorList>
            <person name="Azuma Y."/>
            <person name="Higashiura N."/>
            <person name="Hirakawa H."/>
            <person name="Matsushita K."/>
        </authorList>
    </citation>
    <scope>NUCLEOTIDE SEQUENCE [LARGE SCALE GENOMIC DNA]</scope>
    <source>
        <strain evidence="8 9">NBRC 3261</strain>
    </source>
</reference>
<feature type="transmembrane region" description="Helical" evidence="7">
    <location>
        <begin position="431"/>
        <end position="453"/>
    </location>
</feature>
<keyword evidence="1" id="KW-0813">Transport</keyword>
<dbReference type="Gene3D" id="1.20.1640.10">
    <property type="entry name" value="Multidrug efflux transporter AcrB transmembrane domain"/>
    <property type="match status" value="3"/>
</dbReference>
<feature type="transmembrane region" description="Helical" evidence="7">
    <location>
        <begin position="973"/>
        <end position="998"/>
    </location>
</feature>
<organism evidence="8 9">
    <name type="scientific">Komagataeibacter europaeus NBRC 3261</name>
    <dbReference type="NCBI Taxonomy" id="1234669"/>
    <lineage>
        <taxon>Bacteria</taxon>
        <taxon>Pseudomonadati</taxon>
        <taxon>Pseudomonadota</taxon>
        <taxon>Alphaproteobacteria</taxon>
        <taxon>Acetobacterales</taxon>
        <taxon>Acetobacteraceae</taxon>
        <taxon>Komagataeibacter</taxon>
    </lineage>
</organism>
<dbReference type="InterPro" id="IPR001036">
    <property type="entry name" value="Acrflvin-R"/>
</dbReference>
<evidence type="ECO:0000256" key="4">
    <source>
        <dbReference type="ARBA" id="ARBA00022692"/>
    </source>
</evidence>
<dbReference type="SUPFAM" id="SSF82693">
    <property type="entry name" value="Multidrug efflux transporter AcrB pore domain, PN1, PN2, PC1 and PC2 subdomains"/>
    <property type="match status" value="3"/>
</dbReference>
<proteinExistence type="predicted"/>
<feature type="transmembrane region" description="Helical" evidence="7">
    <location>
        <begin position="360"/>
        <end position="380"/>
    </location>
</feature>
<evidence type="ECO:0000313" key="9">
    <source>
        <dbReference type="Proteomes" id="UP000032675"/>
    </source>
</evidence>
<dbReference type="SUPFAM" id="SSF82714">
    <property type="entry name" value="Multidrug efflux transporter AcrB TolC docking domain, DN and DC subdomains"/>
    <property type="match status" value="2"/>
</dbReference>
<dbReference type="GO" id="GO:0005886">
    <property type="term" value="C:plasma membrane"/>
    <property type="evidence" value="ECO:0007669"/>
    <property type="project" value="TreeGrafter"/>
</dbReference>
<dbReference type="Gene3D" id="3.30.70.1440">
    <property type="entry name" value="Multidrug efflux transporter AcrB pore domain"/>
    <property type="match status" value="1"/>
</dbReference>
<feature type="transmembrane region" description="Helical" evidence="7">
    <location>
        <begin position="459"/>
        <end position="481"/>
    </location>
</feature>
<keyword evidence="3" id="KW-0997">Cell inner membrane</keyword>
<feature type="transmembrane region" description="Helical" evidence="7">
    <location>
        <begin position="1019"/>
        <end position="1039"/>
    </location>
</feature>
<dbReference type="PANTHER" id="PTHR32063:SF34">
    <property type="entry name" value="MULTIDRUG RESISTANCE PROTEIN MDTC"/>
    <property type="match status" value="1"/>
</dbReference>
<evidence type="ECO:0000256" key="7">
    <source>
        <dbReference type="SAM" id="Phobius"/>
    </source>
</evidence>
<comment type="caution">
    <text evidence="8">The sequence shown here is derived from an EMBL/GenBank/DDBJ whole genome shotgun (WGS) entry which is preliminary data.</text>
</comment>
<feature type="transmembrane region" description="Helical" evidence="7">
    <location>
        <begin position="336"/>
        <end position="353"/>
    </location>
</feature>
<dbReference type="Gene3D" id="3.30.2090.10">
    <property type="entry name" value="Multidrug efflux transporter AcrB TolC docking domain, DN and DC subdomains"/>
    <property type="match status" value="2"/>
</dbReference>
<evidence type="ECO:0000256" key="1">
    <source>
        <dbReference type="ARBA" id="ARBA00022448"/>
    </source>
</evidence>
<dbReference type="RefSeq" id="WP_048850210.1">
    <property type="nucleotide sequence ID" value="NZ_BANI01000035.1"/>
</dbReference>
<keyword evidence="4 7" id="KW-0812">Transmembrane</keyword>
<dbReference type="EMBL" id="BANI01000035">
    <property type="protein sequence ID" value="GAN95644.1"/>
    <property type="molecule type" value="Genomic_DNA"/>
</dbReference>
<evidence type="ECO:0000256" key="3">
    <source>
        <dbReference type="ARBA" id="ARBA00022519"/>
    </source>
</evidence>
<name>A0A0D6PWS9_KOMEU</name>
<keyword evidence="6 7" id="KW-0472">Membrane</keyword>
<dbReference type="SUPFAM" id="SSF82866">
    <property type="entry name" value="Multidrug efflux transporter AcrB transmembrane domain"/>
    <property type="match status" value="2"/>
</dbReference>